<evidence type="ECO:0000313" key="1">
    <source>
        <dbReference type="EMBL" id="BBF66210.1"/>
    </source>
</evidence>
<evidence type="ECO:0000313" key="2">
    <source>
        <dbReference type="Proteomes" id="UP000280188"/>
    </source>
</evidence>
<dbReference type="AlphaFoldDB" id="A0A2Z6IKC2"/>
<proteinExistence type="predicted"/>
<name>A0A2Z6IKC2_ACIFI</name>
<dbReference type="Proteomes" id="UP000280188">
    <property type="component" value="Chromosome"/>
</dbReference>
<keyword evidence="2" id="KW-1185">Reference proteome</keyword>
<reference evidence="1 2" key="1">
    <citation type="journal article" date="2018" name="Microbiol. Resour. Announc.">
        <title>Complete Genome Sequence of Acidithiobacillus ferridurans JCM 18981.</title>
        <authorList>
            <person name="Miyauchi T."/>
            <person name="Kouzuma A."/>
            <person name="Abe T."/>
            <person name="Watanabe K."/>
        </authorList>
    </citation>
    <scope>NUCLEOTIDE SEQUENCE [LARGE SCALE GENOMIC DNA]</scope>
    <source>
        <strain evidence="2">ATCC 33020 / DSM 29468 / JCM 18981 / 11Fe</strain>
    </source>
</reference>
<accession>A0A2Z6IKC2</accession>
<dbReference type="RefSeq" id="WP_126605302.1">
    <property type="nucleotide sequence ID" value="NZ_AP018795.1"/>
</dbReference>
<dbReference type="KEGG" id="afj:AFERRID_24280"/>
<organism evidence="1 2">
    <name type="scientific">Acidithiobacillus ferridurans</name>
    <dbReference type="NCBI Taxonomy" id="1232575"/>
    <lineage>
        <taxon>Bacteria</taxon>
        <taxon>Pseudomonadati</taxon>
        <taxon>Pseudomonadota</taxon>
        <taxon>Acidithiobacillia</taxon>
        <taxon>Acidithiobacillales</taxon>
        <taxon>Acidithiobacillaceae</taxon>
        <taxon>Acidithiobacillus</taxon>
    </lineage>
</organism>
<protein>
    <submittedName>
        <fullName evidence="1">Uncharacterized protein</fullName>
    </submittedName>
</protein>
<sequence>MKKQIGVAVLGSLFAALPVFAVGGDSATIAQLQAENAAITAGNLSVNPLAERTQLVKALGYDMGQISNYMVPINGDVANFAAKANALAQSLSQ</sequence>
<dbReference type="EMBL" id="AP018795">
    <property type="protein sequence ID" value="BBF66210.1"/>
    <property type="molecule type" value="Genomic_DNA"/>
</dbReference>
<gene>
    <name evidence="1" type="ORF">AFERRID_24280</name>
</gene>